<dbReference type="PANTHER" id="PTHR43308:SF5">
    <property type="entry name" value="S-LAYER PROTEIN _ PEPTIDOGLYCAN ENDO-BETA-N-ACETYLGLUCOSAMINIDASE"/>
    <property type="match status" value="1"/>
</dbReference>
<evidence type="ECO:0000313" key="4">
    <source>
        <dbReference type="Proteomes" id="UP001596250"/>
    </source>
</evidence>
<feature type="domain" description="SLH" evidence="2">
    <location>
        <begin position="400"/>
        <end position="458"/>
    </location>
</feature>
<accession>A0ABW1IRV8</accession>
<dbReference type="Pfam" id="PF00395">
    <property type="entry name" value="SLH"/>
    <property type="match status" value="3"/>
</dbReference>
<evidence type="ECO:0000259" key="2">
    <source>
        <dbReference type="PROSITE" id="PS51272"/>
    </source>
</evidence>
<protein>
    <submittedName>
        <fullName evidence="3">S-layer homology domain-containing protein</fullName>
    </submittedName>
</protein>
<reference evidence="4" key="1">
    <citation type="journal article" date="2019" name="Int. J. Syst. Evol. Microbiol.">
        <title>The Global Catalogue of Microorganisms (GCM) 10K type strain sequencing project: providing services to taxonomists for standard genome sequencing and annotation.</title>
        <authorList>
            <consortium name="The Broad Institute Genomics Platform"/>
            <consortium name="The Broad Institute Genome Sequencing Center for Infectious Disease"/>
            <person name="Wu L."/>
            <person name="Ma J."/>
        </authorList>
    </citation>
    <scope>NUCLEOTIDE SEQUENCE [LARGE SCALE GENOMIC DNA]</scope>
    <source>
        <strain evidence="4">CCM 8749</strain>
    </source>
</reference>
<dbReference type="InterPro" id="IPR051465">
    <property type="entry name" value="Cell_Envelope_Struct_Comp"/>
</dbReference>
<gene>
    <name evidence="3" type="ORF">ACFPXP_15450</name>
</gene>
<organism evidence="3 4">
    <name type="scientific">Marinicrinis lubricantis</name>
    <dbReference type="NCBI Taxonomy" id="2086470"/>
    <lineage>
        <taxon>Bacteria</taxon>
        <taxon>Bacillati</taxon>
        <taxon>Bacillota</taxon>
        <taxon>Bacilli</taxon>
        <taxon>Bacillales</taxon>
        <taxon>Paenibacillaceae</taxon>
    </lineage>
</organism>
<dbReference type="Proteomes" id="UP001596250">
    <property type="component" value="Unassembled WGS sequence"/>
</dbReference>
<feature type="domain" description="SLH" evidence="2">
    <location>
        <begin position="459"/>
        <end position="522"/>
    </location>
</feature>
<evidence type="ECO:0000313" key="3">
    <source>
        <dbReference type="EMBL" id="MFC5987801.1"/>
    </source>
</evidence>
<dbReference type="PROSITE" id="PS51272">
    <property type="entry name" value="SLH"/>
    <property type="match status" value="3"/>
</dbReference>
<feature type="domain" description="SLH" evidence="2">
    <location>
        <begin position="530"/>
        <end position="589"/>
    </location>
</feature>
<dbReference type="Gene3D" id="2.60.40.680">
    <property type="match status" value="1"/>
</dbReference>
<evidence type="ECO:0000256" key="1">
    <source>
        <dbReference type="SAM" id="MobiDB-lite"/>
    </source>
</evidence>
<dbReference type="EMBL" id="JBHSQV010000170">
    <property type="protein sequence ID" value="MFC5987801.1"/>
    <property type="molecule type" value="Genomic_DNA"/>
</dbReference>
<dbReference type="PANTHER" id="PTHR43308">
    <property type="entry name" value="OUTER MEMBRANE PROTEIN ALPHA-RELATED"/>
    <property type="match status" value="1"/>
</dbReference>
<proteinExistence type="predicted"/>
<name>A0ABW1IRV8_9BACL</name>
<comment type="caution">
    <text evidence="3">The sequence shown here is derived from an EMBL/GenBank/DDBJ whole genome shotgun (WGS) entry which is preliminary data.</text>
</comment>
<sequence length="589" mass="63867">MNYRIIRKWISLTVVIVMIASVWIGHSQNASAAGEAALSLKAEATGHVQSGDEVRIHVYITARELYSGTVNLSFPASMLEPLDAHTSSSEVNVQQGNWEGHVIRNKVNKEQGLAEFSWIQIGEHPGLSMKDTILYKVTFKSLTDSVDMALVKFAEVTLVNPNLEVMNYTVVSVPEEDGQDPGGQHPDKPSNGGTPGSVPNLPNSGSISDDSDRMEYSAEQLRELLDQGRLNITMPAGVDTLILPLETAMQLNGQQLTVTTPSGVSLHLAYEIWASLSKLGDQPNMTDARIVFTAQELSLEETLQIAVRASALHYAEIVSAGPALKLQLSVEQEDGSSQSLHSLDIPVRIEMDVRSSINPVLTALYDVTEDGVLTYIDSRVEQGKLSAKLRNFGTFGIFEFTKSYGDVSSTHWAYDAIGRATALQITSGIDANTFAPGREVTRAEFTALMARALGLEASGMVRFNDVHPSAWYAADVQAAADAGIIAGQGDGTFAPNALISRQEMAVIAVRSLMYVEQDAAPTVSPAESMQSTFTDLDNSASWAKSYIQQAAQYGLMLGRGNQLFVPHGLTTRAESVQVILNIWERMKSE</sequence>
<feature type="region of interest" description="Disordered" evidence="1">
    <location>
        <begin position="174"/>
        <end position="213"/>
    </location>
</feature>
<dbReference type="InterPro" id="IPR001119">
    <property type="entry name" value="SLH_dom"/>
</dbReference>
<dbReference type="RefSeq" id="WP_379895217.1">
    <property type="nucleotide sequence ID" value="NZ_CBCSCT010000027.1"/>
</dbReference>
<keyword evidence="4" id="KW-1185">Reference proteome</keyword>